<evidence type="ECO:0000313" key="13">
    <source>
        <dbReference type="EMBL" id="CAH1207541.1"/>
    </source>
</evidence>
<dbReference type="PANTHER" id="PTHR45453:SF1">
    <property type="entry name" value="PHOSPHATE REGULON SENSOR PROTEIN PHOR"/>
    <property type="match status" value="1"/>
</dbReference>
<dbReference type="PANTHER" id="PTHR45453">
    <property type="entry name" value="PHOSPHATE REGULON SENSOR PROTEIN PHOR"/>
    <property type="match status" value="1"/>
</dbReference>
<evidence type="ECO:0000256" key="1">
    <source>
        <dbReference type="ARBA" id="ARBA00000085"/>
    </source>
</evidence>
<feature type="transmembrane region" description="Helical" evidence="11">
    <location>
        <begin position="175"/>
        <end position="196"/>
    </location>
</feature>
<dbReference type="InterPro" id="IPR005467">
    <property type="entry name" value="His_kinase_dom"/>
</dbReference>
<evidence type="ECO:0000256" key="5">
    <source>
        <dbReference type="ARBA" id="ARBA00022679"/>
    </source>
</evidence>
<evidence type="ECO:0000256" key="8">
    <source>
        <dbReference type="ARBA" id="ARBA00022840"/>
    </source>
</evidence>
<keyword evidence="8" id="KW-0067">ATP-binding</keyword>
<dbReference type="EC" id="2.7.13.3" evidence="3"/>
<dbReference type="Gene3D" id="1.10.287.130">
    <property type="match status" value="1"/>
</dbReference>
<reference evidence="13" key="1">
    <citation type="submission" date="2022-01" db="EMBL/GenBank/DDBJ databases">
        <authorList>
            <person name="Criscuolo A."/>
        </authorList>
    </citation>
    <scope>NUCLEOTIDE SEQUENCE</scope>
    <source>
        <strain evidence="13">CIP111892</strain>
    </source>
</reference>
<evidence type="ECO:0000256" key="7">
    <source>
        <dbReference type="ARBA" id="ARBA00022777"/>
    </source>
</evidence>
<keyword evidence="6" id="KW-0547">Nucleotide-binding</keyword>
<feature type="compositionally biased region" description="Basic and acidic residues" evidence="10">
    <location>
        <begin position="52"/>
        <end position="73"/>
    </location>
</feature>
<dbReference type="PRINTS" id="PR00344">
    <property type="entry name" value="BCTRLSENSOR"/>
</dbReference>
<keyword evidence="4" id="KW-0597">Phosphoprotein</keyword>
<dbReference type="PROSITE" id="PS50109">
    <property type="entry name" value="HIS_KIN"/>
    <property type="match status" value="1"/>
</dbReference>
<accession>A0ABM9C8P9</accession>
<dbReference type="InterPro" id="IPR003594">
    <property type="entry name" value="HATPase_dom"/>
</dbReference>
<evidence type="ECO:0000256" key="11">
    <source>
        <dbReference type="SAM" id="Phobius"/>
    </source>
</evidence>
<dbReference type="InterPro" id="IPR004358">
    <property type="entry name" value="Sig_transdc_His_kin-like_C"/>
</dbReference>
<keyword evidence="11" id="KW-0812">Transmembrane</keyword>
<keyword evidence="14" id="KW-1185">Reference proteome</keyword>
<feature type="region of interest" description="Disordered" evidence="10">
    <location>
        <begin position="50"/>
        <end position="73"/>
    </location>
</feature>
<name>A0ABM9C8P9_9BACL</name>
<gene>
    <name evidence="13" type="primary">sasA_6</name>
    <name evidence="13" type="ORF">PAECIP111892_02919</name>
</gene>
<evidence type="ECO:0000256" key="3">
    <source>
        <dbReference type="ARBA" id="ARBA00012438"/>
    </source>
</evidence>
<dbReference type="InterPro" id="IPR003661">
    <property type="entry name" value="HisK_dim/P_dom"/>
</dbReference>
<keyword evidence="9" id="KW-0902">Two-component regulatory system</keyword>
<sequence length="445" mass="50643">MMIPNTRRQLTIFYSTMIGLILLIMAGSYYWVLTDVMHRDEKHNLESAGQKAMDEWRNKPEQSQDAEEIHEQQQDGARRMEWEYLQSDQFAVITDSSWTIFVHSPEGNNLLIQPSFQQQLEAQGSRSYIHLSLSSGSNQANYAVLRLMTGDEEHPVLWIGEEVSKQEHLLKEMRLLLIGITLLLLVVTTILGYILAGRAILPLNQAFIRQQKFTAYASHELRTPLSVLQLSVDILEEEQHKLSPVHQTVLQDMKEEIERMTRLTGQLLTLARNDSPLQQMRREVFDLQHSLSFAAARMQLIALEKNVKLQFHISYTEEGFTCIGDSEQIDQVLYILLDNAIKYSAEGGTVTMGITRNDNGTANVIIQDTGCGISEEDIPHLFERFYRVDQARTREHGGTGLGLAIAYEIVSRHGGRIAVTSTLHQGSTFTVILPETKRILRQPLK</sequence>
<comment type="catalytic activity">
    <reaction evidence="1">
        <text>ATP + protein L-histidine = ADP + protein N-phospho-L-histidine.</text>
        <dbReference type="EC" id="2.7.13.3"/>
    </reaction>
</comment>
<evidence type="ECO:0000256" key="10">
    <source>
        <dbReference type="SAM" id="MobiDB-lite"/>
    </source>
</evidence>
<dbReference type="SUPFAM" id="SSF55874">
    <property type="entry name" value="ATPase domain of HSP90 chaperone/DNA topoisomerase II/histidine kinase"/>
    <property type="match status" value="1"/>
</dbReference>
<keyword evidence="5 13" id="KW-0808">Transferase</keyword>
<evidence type="ECO:0000256" key="6">
    <source>
        <dbReference type="ARBA" id="ARBA00022741"/>
    </source>
</evidence>
<evidence type="ECO:0000256" key="2">
    <source>
        <dbReference type="ARBA" id="ARBA00004370"/>
    </source>
</evidence>
<evidence type="ECO:0000313" key="14">
    <source>
        <dbReference type="Proteomes" id="UP000838324"/>
    </source>
</evidence>
<dbReference type="SMART" id="SM00387">
    <property type="entry name" value="HATPase_c"/>
    <property type="match status" value="1"/>
</dbReference>
<feature type="domain" description="Histidine kinase" evidence="12">
    <location>
        <begin position="216"/>
        <end position="437"/>
    </location>
</feature>
<dbReference type="Gene3D" id="3.30.565.10">
    <property type="entry name" value="Histidine kinase-like ATPase, C-terminal domain"/>
    <property type="match status" value="1"/>
</dbReference>
<keyword evidence="7" id="KW-0418">Kinase</keyword>
<organism evidence="13 14">
    <name type="scientific">Paenibacillus auburnensis</name>
    <dbReference type="NCBI Taxonomy" id="2905649"/>
    <lineage>
        <taxon>Bacteria</taxon>
        <taxon>Bacillati</taxon>
        <taxon>Bacillota</taxon>
        <taxon>Bacilli</taxon>
        <taxon>Bacillales</taxon>
        <taxon>Paenibacillaceae</taxon>
        <taxon>Paenibacillus</taxon>
    </lineage>
</organism>
<dbReference type="CDD" id="cd00082">
    <property type="entry name" value="HisKA"/>
    <property type="match status" value="1"/>
</dbReference>
<comment type="subcellular location">
    <subcellularLocation>
        <location evidence="2">Membrane</location>
    </subcellularLocation>
</comment>
<keyword evidence="11" id="KW-0472">Membrane</keyword>
<dbReference type="SUPFAM" id="SSF47384">
    <property type="entry name" value="Homodimeric domain of signal transducing histidine kinase"/>
    <property type="match status" value="1"/>
</dbReference>
<dbReference type="InterPro" id="IPR036097">
    <property type="entry name" value="HisK_dim/P_sf"/>
</dbReference>
<dbReference type="InterPro" id="IPR050351">
    <property type="entry name" value="BphY/WalK/GraS-like"/>
</dbReference>
<dbReference type="Pfam" id="PF00512">
    <property type="entry name" value="HisKA"/>
    <property type="match status" value="1"/>
</dbReference>
<feature type="transmembrane region" description="Helical" evidence="11">
    <location>
        <begin position="12"/>
        <end position="32"/>
    </location>
</feature>
<dbReference type="SMART" id="SM00388">
    <property type="entry name" value="HisKA"/>
    <property type="match status" value="1"/>
</dbReference>
<protein>
    <recommendedName>
        <fullName evidence="3">histidine kinase</fullName>
        <ecNumber evidence="3">2.7.13.3</ecNumber>
    </recommendedName>
</protein>
<comment type="caution">
    <text evidence="13">The sequence shown here is derived from an EMBL/GenBank/DDBJ whole genome shotgun (WGS) entry which is preliminary data.</text>
</comment>
<dbReference type="Pfam" id="PF02518">
    <property type="entry name" value="HATPase_c"/>
    <property type="match status" value="1"/>
</dbReference>
<evidence type="ECO:0000256" key="9">
    <source>
        <dbReference type="ARBA" id="ARBA00023012"/>
    </source>
</evidence>
<dbReference type="Proteomes" id="UP000838324">
    <property type="component" value="Unassembled WGS sequence"/>
</dbReference>
<dbReference type="EMBL" id="CAKMMG010000003">
    <property type="protein sequence ID" value="CAH1207541.1"/>
    <property type="molecule type" value="Genomic_DNA"/>
</dbReference>
<evidence type="ECO:0000259" key="12">
    <source>
        <dbReference type="PROSITE" id="PS50109"/>
    </source>
</evidence>
<dbReference type="GO" id="GO:0016740">
    <property type="term" value="F:transferase activity"/>
    <property type="evidence" value="ECO:0007669"/>
    <property type="project" value="UniProtKB-KW"/>
</dbReference>
<evidence type="ECO:0000256" key="4">
    <source>
        <dbReference type="ARBA" id="ARBA00022553"/>
    </source>
</evidence>
<keyword evidence="11" id="KW-1133">Transmembrane helix</keyword>
<dbReference type="CDD" id="cd00075">
    <property type="entry name" value="HATPase"/>
    <property type="match status" value="1"/>
</dbReference>
<proteinExistence type="predicted"/>
<dbReference type="InterPro" id="IPR036890">
    <property type="entry name" value="HATPase_C_sf"/>
</dbReference>